<dbReference type="Pfam" id="PF01081">
    <property type="entry name" value="Aldolase"/>
    <property type="match status" value="1"/>
</dbReference>
<accession>A0ABU9CAZ6</accession>
<evidence type="ECO:0000256" key="2">
    <source>
        <dbReference type="ARBA" id="ARBA00006906"/>
    </source>
</evidence>
<comment type="similarity">
    <text evidence="2">Belongs to the KHG/KDPG aldolase family.</text>
</comment>
<keyword evidence="5" id="KW-0119">Carbohydrate metabolism</keyword>
<dbReference type="Gene3D" id="3.20.20.70">
    <property type="entry name" value="Aldolase class I"/>
    <property type="match status" value="1"/>
</dbReference>
<dbReference type="EMBL" id="JBBUTH010000001">
    <property type="protein sequence ID" value="MEK8049048.1"/>
    <property type="molecule type" value="Genomic_DNA"/>
</dbReference>
<evidence type="ECO:0000256" key="3">
    <source>
        <dbReference type="ARBA" id="ARBA00011233"/>
    </source>
</evidence>
<comment type="subunit">
    <text evidence="3">Homotrimer.</text>
</comment>
<evidence type="ECO:0000256" key="5">
    <source>
        <dbReference type="ARBA" id="ARBA00023277"/>
    </source>
</evidence>
<dbReference type="CDD" id="cd00452">
    <property type="entry name" value="KDPG_aldolase"/>
    <property type="match status" value="1"/>
</dbReference>
<keyword evidence="7" id="KW-1185">Reference proteome</keyword>
<comment type="pathway">
    <text evidence="1">Carbohydrate acid metabolism.</text>
</comment>
<dbReference type="InterPro" id="IPR013785">
    <property type="entry name" value="Aldolase_TIM"/>
</dbReference>
<keyword evidence="4 6" id="KW-0456">Lyase</keyword>
<dbReference type="EC" id="4.1.2.21" evidence="6"/>
<dbReference type="SUPFAM" id="SSF51569">
    <property type="entry name" value="Aldolase"/>
    <property type="match status" value="1"/>
</dbReference>
<evidence type="ECO:0000256" key="1">
    <source>
        <dbReference type="ARBA" id="ARBA00004761"/>
    </source>
</evidence>
<dbReference type="PANTHER" id="PTHR30246">
    <property type="entry name" value="2-KETO-3-DEOXY-6-PHOSPHOGLUCONATE ALDOLASE"/>
    <property type="match status" value="1"/>
</dbReference>
<evidence type="ECO:0000313" key="7">
    <source>
        <dbReference type="Proteomes" id="UP001365405"/>
    </source>
</evidence>
<comment type="caution">
    <text evidence="6">The sequence shown here is derived from an EMBL/GenBank/DDBJ whole genome shotgun (WGS) entry which is preliminary data.</text>
</comment>
<dbReference type="PANTHER" id="PTHR30246:SF1">
    <property type="entry name" value="2-DEHYDRO-3-DEOXY-6-PHOSPHOGALACTONATE ALDOLASE-RELATED"/>
    <property type="match status" value="1"/>
</dbReference>
<evidence type="ECO:0000313" key="6">
    <source>
        <dbReference type="EMBL" id="MEK8049048.1"/>
    </source>
</evidence>
<name>A0ABU9CAZ6_9BURK</name>
<dbReference type="RefSeq" id="WP_341408721.1">
    <property type="nucleotide sequence ID" value="NZ_JBBUTH010000001.1"/>
</dbReference>
<gene>
    <name evidence="6" type="ORF">AACH10_02235</name>
</gene>
<proteinExistence type="inferred from homology"/>
<dbReference type="NCBIfam" id="NF006600">
    <property type="entry name" value="PRK09140.1"/>
    <property type="match status" value="1"/>
</dbReference>
<dbReference type="InterPro" id="IPR000887">
    <property type="entry name" value="Aldlse_KDPG_KHG"/>
</dbReference>
<protein>
    <submittedName>
        <fullName evidence="6">2-dehydro-3-deoxy-6-phosphogalactonate aldolase</fullName>
        <ecNumber evidence="6">4.1.2.21</ecNumber>
    </submittedName>
</protein>
<reference evidence="6 7" key="1">
    <citation type="submission" date="2024-04" db="EMBL/GenBank/DDBJ databases">
        <title>Novel species of the genus Ideonella isolated from streams.</title>
        <authorList>
            <person name="Lu H."/>
        </authorList>
    </citation>
    <scope>NUCLEOTIDE SEQUENCE [LARGE SCALE GENOMIC DNA]</scope>
    <source>
        <strain evidence="6 7">DXS22W</strain>
    </source>
</reference>
<evidence type="ECO:0000256" key="4">
    <source>
        <dbReference type="ARBA" id="ARBA00023239"/>
    </source>
</evidence>
<dbReference type="GO" id="GO:0008674">
    <property type="term" value="F:2-dehydro-3-deoxy-6-phosphogalactonate aldolase activity"/>
    <property type="evidence" value="ECO:0007669"/>
    <property type="project" value="UniProtKB-EC"/>
</dbReference>
<dbReference type="Proteomes" id="UP001365405">
    <property type="component" value="Unassembled WGS sequence"/>
</dbReference>
<sequence>MTTSAPDSLQRPAWPPAPPLVAILRGLPPADAPAVGRALFDAGFRTLEVPLNRPGALDSLAILARLAPADALVGAGTVLSTAQVDAVVAAGGRLIVMPHADVAVIAHAHAHPAGLRVAPGVFTATEAFAALAAGADALKLFPAEVLQPAGLKALRAVLPADVPLWPVGGVSPDNLAAWRAAGATGAGLGSALYPEGAPAAEVARRAAAYMAAWQG</sequence>
<organism evidence="6 7">
    <name type="scientific">Pseudaquabacterium inlustre</name>
    <dbReference type="NCBI Taxonomy" id="2984192"/>
    <lineage>
        <taxon>Bacteria</taxon>
        <taxon>Pseudomonadati</taxon>
        <taxon>Pseudomonadota</taxon>
        <taxon>Betaproteobacteria</taxon>
        <taxon>Burkholderiales</taxon>
        <taxon>Sphaerotilaceae</taxon>
        <taxon>Pseudaquabacterium</taxon>
    </lineage>
</organism>